<organism evidence="1 2">
    <name type="scientific">Cetraspora pellucida</name>
    <dbReference type="NCBI Taxonomy" id="1433469"/>
    <lineage>
        <taxon>Eukaryota</taxon>
        <taxon>Fungi</taxon>
        <taxon>Fungi incertae sedis</taxon>
        <taxon>Mucoromycota</taxon>
        <taxon>Glomeromycotina</taxon>
        <taxon>Glomeromycetes</taxon>
        <taxon>Diversisporales</taxon>
        <taxon>Gigasporaceae</taxon>
        <taxon>Cetraspora</taxon>
    </lineage>
</organism>
<name>A0A9N9HIA8_9GLOM</name>
<feature type="non-terminal residue" evidence="1">
    <location>
        <position position="1"/>
    </location>
</feature>
<gene>
    <name evidence="1" type="ORF">CPELLU_LOCUS11266</name>
</gene>
<dbReference type="EMBL" id="CAJVQA010009841">
    <property type="protein sequence ID" value="CAG8690417.1"/>
    <property type="molecule type" value="Genomic_DNA"/>
</dbReference>
<evidence type="ECO:0000313" key="2">
    <source>
        <dbReference type="Proteomes" id="UP000789759"/>
    </source>
</evidence>
<evidence type="ECO:0000313" key="1">
    <source>
        <dbReference type="EMBL" id="CAG8690417.1"/>
    </source>
</evidence>
<reference evidence="1" key="1">
    <citation type="submission" date="2021-06" db="EMBL/GenBank/DDBJ databases">
        <authorList>
            <person name="Kallberg Y."/>
            <person name="Tangrot J."/>
            <person name="Rosling A."/>
        </authorList>
    </citation>
    <scope>NUCLEOTIDE SEQUENCE</scope>
    <source>
        <strain evidence="1">FL966</strain>
    </source>
</reference>
<keyword evidence="2" id="KW-1185">Reference proteome</keyword>
<dbReference type="AlphaFoldDB" id="A0A9N9HIA8"/>
<dbReference type="Proteomes" id="UP000789759">
    <property type="component" value="Unassembled WGS sequence"/>
</dbReference>
<proteinExistence type="predicted"/>
<protein>
    <submittedName>
        <fullName evidence="1">12564_t:CDS:1</fullName>
    </submittedName>
</protein>
<comment type="caution">
    <text evidence="1">The sequence shown here is derived from an EMBL/GenBank/DDBJ whole genome shotgun (WGS) entry which is preliminary data.</text>
</comment>
<accession>A0A9N9HIA8</accession>
<sequence>LRVSLWVDELAGKLQFFKGVWVGKLQFVKNRWVDNQGWVGGNQGWVSG</sequence>